<dbReference type="STRING" id="490829.SAMN05421850_105219"/>
<dbReference type="Pfam" id="PF00004">
    <property type="entry name" value="AAA"/>
    <property type="match status" value="1"/>
</dbReference>
<dbReference type="FunFam" id="3.40.50.300:FF:000220">
    <property type="entry name" value="ATP-dependent protease ATPase subunit HslU"/>
    <property type="match status" value="1"/>
</dbReference>
<gene>
    <name evidence="7" type="primary">hslU</name>
    <name evidence="10" type="ORF">SAMN05421850_105219</name>
</gene>
<dbReference type="RefSeq" id="WP_090028823.1">
    <property type="nucleotide sequence ID" value="NZ_FNEB01000005.1"/>
</dbReference>
<dbReference type="GO" id="GO:0008233">
    <property type="term" value="F:peptidase activity"/>
    <property type="evidence" value="ECO:0007669"/>
    <property type="project" value="UniProtKB-KW"/>
</dbReference>
<evidence type="ECO:0000313" key="10">
    <source>
        <dbReference type="EMBL" id="SDI79956.1"/>
    </source>
</evidence>
<comment type="similarity">
    <text evidence="2 7">Belongs to the ClpX chaperone family. HslU subfamily.</text>
</comment>
<evidence type="ECO:0000256" key="6">
    <source>
        <dbReference type="ARBA" id="ARBA00023186"/>
    </source>
</evidence>
<evidence type="ECO:0000259" key="9">
    <source>
        <dbReference type="SMART" id="SM01086"/>
    </source>
</evidence>
<organism evidence="10 11">
    <name type="scientific">Lutimaribacter saemankumensis</name>
    <dbReference type="NCBI Taxonomy" id="490829"/>
    <lineage>
        <taxon>Bacteria</taxon>
        <taxon>Pseudomonadati</taxon>
        <taxon>Pseudomonadota</taxon>
        <taxon>Alphaproteobacteria</taxon>
        <taxon>Rhodobacterales</taxon>
        <taxon>Roseobacteraceae</taxon>
        <taxon>Lutimaribacter</taxon>
    </lineage>
</organism>
<accession>A0A1G8NIT5</accession>
<feature type="domain" description="AAA+ ATPase" evidence="8">
    <location>
        <begin position="49"/>
        <end position="323"/>
    </location>
</feature>
<comment type="subunit">
    <text evidence="7">A double ring-shaped homohexamer of HslV is capped on each side by a ring-shaped HslU homohexamer. The assembly of the HslU/HslV complex is dependent on binding of ATP.</text>
</comment>
<evidence type="ECO:0000256" key="2">
    <source>
        <dbReference type="ARBA" id="ARBA00009771"/>
    </source>
</evidence>
<dbReference type="CDD" id="cd19498">
    <property type="entry name" value="RecA-like_HslU"/>
    <property type="match status" value="1"/>
</dbReference>
<feature type="binding site" evidence="7">
    <location>
        <position position="18"/>
    </location>
    <ligand>
        <name>ATP</name>
        <dbReference type="ChEBI" id="CHEBI:30616"/>
    </ligand>
</feature>
<evidence type="ECO:0000256" key="4">
    <source>
        <dbReference type="ARBA" id="ARBA00022741"/>
    </source>
</evidence>
<evidence type="ECO:0000256" key="3">
    <source>
        <dbReference type="ARBA" id="ARBA00022490"/>
    </source>
</evidence>
<dbReference type="GO" id="GO:0043335">
    <property type="term" value="P:protein unfolding"/>
    <property type="evidence" value="ECO:0007669"/>
    <property type="project" value="UniProtKB-UniRule"/>
</dbReference>
<dbReference type="InterPro" id="IPR003959">
    <property type="entry name" value="ATPase_AAA_core"/>
</dbReference>
<dbReference type="NCBIfam" id="NF003544">
    <property type="entry name" value="PRK05201.1"/>
    <property type="match status" value="1"/>
</dbReference>
<name>A0A1G8NIT5_9RHOB</name>
<dbReference type="PANTHER" id="PTHR48102">
    <property type="entry name" value="ATP-DEPENDENT CLP PROTEASE ATP-BINDING SUBUNIT CLPX-LIKE, MITOCHONDRIAL-RELATED"/>
    <property type="match status" value="1"/>
</dbReference>
<dbReference type="Proteomes" id="UP000199340">
    <property type="component" value="Unassembled WGS sequence"/>
</dbReference>
<dbReference type="GO" id="GO:0036402">
    <property type="term" value="F:proteasome-activating activity"/>
    <property type="evidence" value="ECO:0007669"/>
    <property type="project" value="UniProtKB-UniRule"/>
</dbReference>
<dbReference type="FunFam" id="3.40.50.300:FF:000213">
    <property type="entry name" value="ATP-dependent protease ATPase subunit HslU"/>
    <property type="match status" value="1"/>
</dbReference>
<dbReference type="OrthoDB" id="9804062at2"/>
<evidence type="ECO:0000259" key="8">
    <source>
        <dbReference type="SMART" id="SM00382"/>
    </source>
</evidence>
<feature type="binding site" evidence="7">
    <location>
        <position position="247"/>
    </location>
    <ligand>
        <name>ATP</name>
        <dbReference type="ChEBI" id="CHEBI:30616"/>
    </ligand>
</feature>
<dbReference type="GO" id="GO:0016887">
    <property type="term" value="F:ATP hydrolysis activity"/>
    <property type="evidence" value="ECO:0007669"/>
    <property type="project" value="InterPro"/>
</dbReference>
<feature type="binding site" evidence="7">
    <location>
        <position position="312"/>
    </location>
    <ligand>
        <name>ATP</name>
        <dbReference type="ChEBI" id="CHEBI:30616"/>
    </ligand>
</feature>
<keyword evidence="5 7" id="KW-0067">ATP-binding</keyword>
<proteinExistence type="inferred from homology"/>
<dbReference type="HAMAP" id="MF_00249">
    <property type="entry name" value="HslU"/>
    <property type="match status" value="1"/>
</dbReference>
<keyword evidence="4 7" id="KW-0547">Nucleotide-binding</keyword>
<dbReference type="Gene3D" id="3.40.50.300">
    <property type="entry name" value="P-loop containing nucleotide triphosphate hydrolases"/>
    <property type="match status" value="2"/>
</dbReference>
<evidence type="ECO:0000313" key="11">
    <source>
        <dbReference type="Proteomes" id="UP000199340"/>
    </source>
</evidence>
<reference evidence="10 11" key="1">
    <citation type="submission" date="2016-10" db="EMBL/GenBank/DDBJ databases">
        <authorList>
            <person name="de Groot N.N."/>
        </authorList>
    </citation>
    <scope>NUCLEOTIDE SEQUENCE [LARGE SCALE GENOMIC DNA]</scope>
    <source>
        <strain evidence="10 11">DSM 28010</strain>
    </source>
</reference>
<keyword evidence="10" id="KW-0645">Protease</keyword>
<evidence type="ECO:0000256" key="7">
    <source>
        <dbReference type="HAMAP-Rule" id="MF_00249"/>
    </source>
</evidence>
<dbReference type="EMBL" id="FNEB01000005">
    <property type="protein sequence ID" value="SDI79956.1"/>
    <property type="molecule type" value="Genomic_DNA"/>
</dbReference>
<dbReference type="InterPro" id="IPR003593">
    <property type="entry name" value="AAA+_ATPase"/>
</dbReference>
<protein>
    <recommendedName>
        <fullName evidence="7">ATP-dependent protease ATPase subunit HslU</fullName>
    </recommendedName>
    <alternativeName>
        <fullName evidence="7">Unfoldase HslU</fullName>
    </alternativeName>
</protein>
<feature type="binding site" evidence="7">
    <location>
        <position position="384"/>
    </location>
    <ligand>
        <name>ATP</name>
        <dbReference type="ChEBI" id="CHEBI:30616"/>
    </ligand>
</feature>
<feature type="binding site" evidence="7">
    <location>
        <begin position="60"/>
        <end position="65"/>
    </location>
    <ligand>
        <name>ATP</name>
        <dbReference type="ChEBI" id="CHEBI:30616"/>
    </ligand>
</feature>
<evidence type="ECO:0000256" key="5">
    <source>
        <dbReference type="ARBA" id="ARBA00022840"/>
    </source>
</evidence>
<dbReference type="GO" id="GO:0009376">
    <property type="term" value="C:HslUV protease complex"/>
    <property type="evidence" value="ECO:0007669"/>
    <property type="project" value="UniProtKB-UniRule"/>
</dbReference>
<comment type="subcellular location">
    <subcellularLocation>
        <location evidence="1 7">Cytoplasm</location>
    </subcellularLocation>
</comment>
<dbReference type="AlphaFoldDB" id="A0A1G8NIT5"/>
<dbReference type="InterPro" id="IPR050052">
    <property type="entry name" value="ATP-dep_Clp_protease_ClpX"/>
</dbReference>
<feature type="domain" description="Clp ATPase C-terminal" evidence="9">
    <location>
        <begin position="326"/>
        <end position="425"/>
    </location>
</feature>
<sequence>MTDLTPREIVSELDRFIIGQKDAKRAVAVALRNRWRRKQLGDDLRDEVYPKNILMIGPTGVGKTEISRRLAKLARAPFIKVEATKFTEVGYVGRDVEQIVRDLVDASIAMTRDYMRDEVKSRAHKAAEERVISAIAGEDAREATREMFRKKLVAGELDDTVIELDVADTANPMGMMDIPGQPGQMGMMNLGEIFGKAFGQRTVRRKMTVAESYETLIAEEADKLLDEEVVKSTALEAVEENGIVFLDEIDKVCARQDVRGGDVSREGVQRDLLPLIEGTTVSTKYGPVKTDHILFIASGAFHIAKPSDLLPELQGRLPIRVELRALTEDDFVRILTETDNALTRQYTALMATEEVAVDFTEDGIKALARIAADVNQSVENIGARRLYTVMERVFEELSFTAPDKAGQKVTVDADFVDQNLGELTKDVDLSRYVL</sequence>
<dbReference type="InterPro" id="IPR004491">
    <property type="entry name" value="HslU"/>
</dbReference>
<dbReference type="Pfam" id="PF07724">
    <property type="entry name" value="AAA_2"/>
    <property type="match status" value="1"/>
</dbReference>
<comment type="function">
    <text evidence="7">ATPase subunit of a proteasome-like degradation complex; this subunit has chaperone activity. The binding of ATP and its subsequent hydrolysis by HslU are essential for unfolding of protein substrates subsequently hydrolyzed by HslV. HslU recognizes the N-terminal part of its protein substrates and unfolds these before they are guided to HslV for hydrolysis.</text>
</comment>
<dbReference type="InterPro" id="IPR027417">
    <property type="entry name" value="P-loop_NTPase"/>
</dbReference>
<dbReference type="SMART" id="SM00382">
    <property type="entry name" value="AAA"/>
    <property type="match status" value="1"/>
</dbReference>
<keyword evidence="11" id="KW-1185">Reference proteome</keyword>
<dbReference type="PANTHER" id="PTHR48102:SF3">
    <property type="entry name" value="ATP-DEPENDENT PROTEASE ATPASE SUBUNIT HSLU"/>
    <property type="match status" value="1"/>
</dbReference>
<dbReference type="InterPro" id="IPR019489">
    <property type="entry name" value="Clp_ATPase_C"/>
</dbReference>
<keyword evidence="3 7" id="KW-0963">Cytoplasm</keyword>
<dbReference type="Gene3D" id="1.10.8.60">
    <property type="match status" value="1"/>
</dbReference>
<dbReference type="NCBIfam" id="TIGR00390">
    <property type="entry name" value="hslU"/>
    <property type="match status" value="1"/>
</dbReference>
<dbReference type="GO" id="GO:0005524">
    <property type="term" value="F:ATP binding"/>
    <property type="evidence" value="ECO:0007669"/>
    <property type="project" value="UniProtKB-UniRule"/>
</dbReference>
<keyword evidence="10" id="KW-0378">Hydrolase</keyword>
<evidence type="ECO:0000256" key="1">
    <source>
        <dbReference type="ARBA" id="ARBA00004496"/>
    </source>
</evidence>
<dbReference type="SMART" id="SM01086">
    <property type="entry name" value="ClpB_D2-small"/>
    <property type="match status" value="1"/>
</dbReference>
<dbReference type="SUPFAM" id="SSF52540">
    <property type="entry name" value="P-loop containing nucleoside triphosphate hydrolases"/>
    <property type="match status" value="1"/>
</dbReference>
<keyword evidence="6 7" id="KW-0143">Chaperone</keyword>